<evidence type="ECO:0000313" key="2">
    <source>
        <dbReference type="Proteomes" id="UP000811246"/>
    </source>
</evidence>
<evidence type="ECO:0000313" key="1">
    <source>
        <dbReference type="EMBL" id="KAG6726501.1"/>
    </source>
</evidence>
<accession>A0A922JZU6</accession>
<reference evidence="1" key="1">
    <citation type="submission" date="2021-01" db="EMBL/GenBank/DDBJ databases">
        <authorList>
            <person name="Lovell J.T."/>
            <person name="Bentley N."/>
            <person name="Bhattarai G."/>
            <person name="Jenkins J.W."/>
            <person name="Sreedasyam A."/>
            <person name="Alarcon Y."/>
            <person name="Bock C."/>
            <person name="Boston L."/>
            <person name="Carlson J."/>
            <person name="Cervantes K."/>
            <person name="Clermont K."/>
            <person name="Krom N."/>
            <person name="Kubenka K."/>
            <person name="Mamidi S."/>
            <person name="Mattison C."/>
            <person name="Monteros M."/>
            <person name="Pisani C."/>
            <person name="Plott C."/>
            <person name="Rajasekar S."/>
            <person name="Rhein H.S."/>
            <person name="Rohla C."/>
            <person name="Song M."/>
            <person name="Hilaire R.S."/>
            <person name="Shu S."/>
            <person name="Wells L."/>
            <person name="Wang X."/>
            <person name="Webber J."/>
            <person name="Heerema R.J."/>
            <person name="Klein P."/>
            <person name="Conner P."/>
            <person name="Grauke L."/>
            <person name="Grimwood J."/>
            <person name="Schmutz J."/>
            <person name="Randall J.J."/>
        </authorList>
    </citation>
    <scope>NUCLEOTIDE SEQUENCE</scope>
    <source>
        <tissue evidence="1">Leaf</tissue>
    </source>
</reference>
<evidence type="ECO:0008006" key="3">
    <source>
        <dbReference type="Google" id="ProtNLM"/>
    </source>
</evidence>
<name>A0A922JZU6_CARIL</name>
<dbReference type="Proteomes" id="UP000811246">
    <property type="component" value="Chromosome 2"/>
</dbReference>
<sequence>MIVMEWCFMCKKNGESIDHLLLHYEVARELWVGILSRAGLSWVMPKSVVDLLACWNGHHNSSQLIAAWGMIPLCLVWCLLTERNDRCFNNIERAVGEIWNFFVSSLFQWFSAIVVKGGNVHEFLFSFQLSRI</sequence>
<gene>
    <name evidence="1" type="ORF">I3842_02G083500</name>
</gene>
<organism evidence="1 2">
    <name type="scientific">Carya illinoinensis</name>
    <name type="common">Pecan</name>
    <dbReference type="NCBI Taxonomy" id="32201"/>
    <lineage>
        <taxon>Eukaryota</taxon>
        <taxon>Viridiplantae</taxon>
        <taxon>Streptophyta</taxon>
        <taxon>Embryophyta</taxon>
        <taxon>Tracheophyta</taxon>
        <taxon>Spermatophyta</taxon>
        <taxon>Magnoliopsida</taxon>
        <taxon>eudicotyledons</taxon>
        <taxon>Gunneridae</taxon>
        <taxon>Pentapetalae</taxon>
        <taxon>rosids</taxon>
        <taxon>fabids</taxon>
        <taxon>Fagales</taxon>
        <taxon>Juglandaceae</taxon>
        <taxon>Carya</taxon>
    </lineage>
</organism>
<comment type="caution">
    <text evidence="1">The sequence shown here is derived from an EMBL/GenBank/DDBJ whole genome shotgun (WGS) entry which is preliminary data.</text>
</comment>
<dbReference type="EMBL" id="CM031826">
    <property type="protein sequence ID" value="KAG6726501.1"/>
    <property type="molecule type" value="Genomic_DNA"/>
</dbReference>
<proteinExistence type="predicted"/>
<dbReference type="AlphaFoldDB" id="A0A922JZU6"/>
<protein>
    <recommendedName>
        <fullName evidence="3">Reverse transcriptase zinc-binding domain-containing protein</fullName>
    </recommendedName>
</protein>